<comment type="similarity">
    <text evidence="1">Belongs to the UPF0166 family.</text>
</comment>
<accession>A0A510HM02</accession>
<dbReference type="Proteomes" id="UP000318065">
    <property type="component" value="Chromosome"/>
</dbReference>
<dbReference type="PANTHER" id="PTHR35983:SF1">
    <property type="entry name" value="UPF0166 PROTEIN TM_0021"/>
    <property type="match status" value="1"/>
</dbReference>
<evidence type="ECO:0000313" key="2">
    <source>
        <dbReference type="EMBL" id="BBL81056.1"/>
    </source>
</evidence>
<evidence type="ECO:0000313" key="3">
    <source>
        <dbReference type="Proteomes" id="UP000318065"/>
    </source>
</evidence>
<dbReference type="InterPro" id="IPR003793">
    <property type="entry name" value="UPF0166"/>
</dbReference>
<dbReference type="Gene3D" id="3.30.70.120">
    <property type="match status" value="1"/>
</dbReference>
<sequence>MRPAVRLRILIGEDERYRGRPLFEALVLAARERGLAGATVFKGFMGYAPHADIASAGILRLAENLPVVVDLVDEAEKIEAFLPFVRRAVREGLVIRSEVLAEQVLPGEER</sequence>
<proteinExistence type="inferred from homology"/>
<organism evidence="2 3">
    <name type="scientific">Rubrobacter xylanophilus</name>
    <dbReference type="NCBI Taxonomy" id="49319"/>
    <lineage>
        <taxon>Bacteria</taxon>
        <taxon>Bacillati</taxon>
        <taxon>Actinomycetota</taxon>
        <taxon>Rubrobacteria</taxon>
        <taxon>Rubrobacterales</taxon>
        <taxon>Rubrobacteraceae</taxon>
        <taxon>Rubrobacter</taxon>
    </lineage>
</organism>
<evidence type="ECO:0000256" key="1">
    <source>
        <dbReference type="ARBA" id="ARBA00010554"/>
    </source>
</evidence>
<name>A0A510HM02_9ACTN</name>
<dbReference type="Pfam" id="PF02641">
    <property type="entry name" value="DUF190"/>
    <property type="match status" value="1"/>
</dbReference>
<dbReference type="RefSeq" id="WP_143528988.1">
    <property type="nucleotide sequence ID" value="NZ_AP019791.1"/>
</dbReference>
<dbReference type="InterPro" id="IPR015867">
    <property type="entry name" value="N-reg_PII/ATP_PRibTrfase_C"/>
</dbReference>
<gene>
    <name evidence="2" type="ORF">RxyAA322_29100</name>
</gene>
<dbReference type="OrthoDB" id="9795599at2"/>
<reference evidence="2" key="1">
    <citation type="journal article" date="2019" name="Microbiol. Resour. Announc.">
        <title>Complete Genome Sequence of Rubrobacter xylanophilus Strain AA3-22, Isolated from Arima Onsen in Japan.</title>
        <authorList>
            <person name="Tomariguchi N."/>
            <person name="Miyazaki K."/>
        </authorList>
    </citation>
    <scope>NUCLEOTIDE SEQUENCE [LARGE SCALE GENOMIC DNA]</scope>
    <source>
        <strain evidence="2">AA3-22</strain>
    </source>
</reference>
<dbReference type="SUPFAM" id="SSF54913">
    <property type="entry name" value="GlnB-like"/>
    <property type="match status" value="1"/>
</dbReference>
<dbReference type="EMBL" id="AP019791">
    <property type="protein sequence ID" value="BBL81056.1"/>
    <property type="molecule type" value="Genomic_DNA"/>
</dbReference>
<dbReference type="PANTHER" id="PTHR35983">
    <property type="entry name" value="UPF0166 PROTEIN TM_0021"/>
    <property type="match status" value="1"/>
</dbReference>
<dbReference type="AlphaFoldDB" id="A0A510HM02"/>
<protein>
    <submittedName>
        <fullName evidence="2">Uncharacterized protein</fullName>
    </submittedName>
</protein>
<dbReference type="InterPro" id="IPR011322">
    <property type="entry name" value="N-reg_PII-like_a/b"/>
</dbReference>
<keyword evidence="3" id="KW-1185">Reference proteome</keyword>